<evidence type="ECO:0000313" key="2">
    <source>
        <dbReference type="Proteomes" id="UP000237968"/>
    </source>
</evidence>
<comment type="caution">
    <text evidence="1">The sequence shown here is derived from an EMBL/GenBank/DDBJ whole genome shotgun (WGS) entry which is preliminary data.</text>
</comment>
<dbReference type="AlphaFoldDB" id="A0A2S9YBT7"/>
<accession>A0A2S9YBT7</accession>
<gene>
    <name evidence="1" type="ORF">ENSA5_21670</name>
</gene>
<protein>
    <submittedName>
        <fullName evidence="1">Uncharacterized protein</fullName>
    </submittedName>
</protein>
<organism evidence="1 2">
    <name type="scientific">Enhygromyxa salina</name>
    <dbReference type="NCBI Taxonomy" id="215803"/>
    <lineage>
        <taxon>Bacteria</taxon>
        <taxon>Pseudomonadati</taxon>
        <taxon>Myxococcota</taxon>
        <taxon>Polyangia</taxon>
        <taxon>Nannocystales</taxon>
        <taxon>Nannocystaceae</taxon>
        <taxon>Enhygromyxa</taxon>
    </lineage>
</organism>
<dbReference type="RefSeq" id="WP_106391594.1">
    <property type="nucleotide sequence ID" value="NZ_PVNK01000114.1"/>
</dbReference>
<sequence>MELAPARPLPGVRAFELPDAGGSSSPGLAIGADELHLVWMSQAGAPTLMLAGLPQASALADNEWSEPQAVESNPRLLINWADVPAVGETAAGRVVVAWPEHHTDDPAVGYGLRVAAQLDDGSFAPAWSPDEVRTGRESGFTGFVATPAGLRMFWLDGRDLGHGHGAEGQGTMALRSVLIDDEGHQVGPSELLDGRTCECCKIGVGVVGDQAFAAYRDRSESEIRDIFVAGPGLAPRRVAEDGWKIAGCPVNGPAVASARDRAHVAWFTGADDRSVARVASGSPEAGFGRPARFDLGFPAGRIDLTATPDGGALISWFELEDGVPGRARLLTRRLGADGRLGDAFEVAEVGAARDWGFPRAAVVGDRVLWVFSDPAGDGGRPRLRGRVSALPGLGPTGS</sequence>
<dbReference type="OrthoDB" id="9764969at2"/>
<keyword evidence="2" id="KW-1185">Reference proteome</keyword>
<name>A0A2S9YBT7_9BACT</name>
<proteinExistence type="predicted"/>
<dbReference type="Proteomes" id="UP000237968">
    <property type="component" value="Unassembled WGS sequence"/>
</dbReference>
<evidence type="ECO:0000313" key="1">
    <source>
        <dbReference type="EMBL" id="PRQ02522.1"/>
    </source>
</evidence>
<dbReference type="EMBL" id="PVNK01000114">
    <property type="protein sequence ID" value="PRQ02522.1"/>
    <property type="molecule type" value="Genomic_DNA"/>
</dbReference>
<reference evidence="1 2" key="1">
    <citation type="submission" date="2018-03" db="EMBL/GenBank/DDBJ databases">
        <title>Draft Genome Sequences of the Obligatory Marine Myxobacteria Enhygromyxa salina SWB005.</title>
        <authorList>
            <person name="Poehlein A."/>
            <person name="Moghaddam J.A."/>
            <person name="Harms H."/>
            <person name="Alanjari M."/>
            <person name="Koenig G.M."/>
            <person name="Daniel R."/>
            <person name="Schaeberle T.F."/>
        </authorList>
    </citation>
    <scope>NUCLEOTIDE SEQUENCE [LARGE SCALE GENOMIC DNA]</scope>
    <source>
        <strain evidence="1 2">SWB005</strain>
    </source>
</reference>